<organism evidence="3 4">
    <name type="scientific">Ostreobium quekettii</name>
    <dbReference type="NCBI Taxonomy" id="121088"/>
    <lineage>
        <taxon>Eukaryota</taxon>
        <taxon>Viridiplantae</taxon>
        <taxon>Chlorophyta</taxon>
        <taxon>core chlorophytes</taxon>
        <taxon>Ulvophyceae</taxon>
        <taxon>TCBD clade</taxon>
        <taxon>Bryopsidales</taxon>
        <taxon>Ostreobineae</taxon>
        <taxon>Ostreobiaceae</taxon>
        <taxon>Ostreobium</taxon>
    </lineage>
</organism>
<sequence>MSRKALPAALVALLALTIAARPSGALDCQIEARGLDNDDVFTSVSCHGFKKFEQKTPNKYAQEMVLESGVKLFGGVGGHGVGIVLIQNKDINIVNSHFENLPAEVKAGPILAPLVVADAASSVTNTDFLRQRTGLVAGGVYVTDNSNVVLKGCTLEGNLGASVGGLSVDGTSAVAVEACTFDRNAAPGWAGSLQVGGSSDVEISNSVFIGTHAPPSVDSVPQLKLSLAGKFRDDDLPNAKVTLLPVAGAVYATEGSRVTVADTSFHGYSGQQGTVHVTGKSMAKLLRTNFTDNFVREGAGLYVGDASAAIESTNFTTNMATMGGALAMTGKGSLSIKSCRFHENTAISDGGALFLDSSLTGKCPKVGATVKLESSVFAGNDAKGRGGALLSVCSGSIDIKGISFVDNSAGGSGGGVHVAKGDALVVHGASFWRNRASTGGGLFAEDTPQVTLDAVSCLSNIAASDLGKGAGAALVGVSKITVTDSVFEYNVAQGDGSALAVSDADSATITSTQVQFNQADGNGGGIAASTVDQLIVDNVSVHDNVATLNGGGLQGDRIG</sequence>
<keyword evidence="1" id="KW-0732">Signal</keyword>
<reference evidence="3" key="1">
    <citation type="submission" date="2020-12" db="EMBL/GenBank/DDBJ databases">
        <authorList>
            <person name="Iha C."/>
        </authorList>
    </citation>
    <scope>NUCLEOTIDE SEQUENCE</scope>
</reference>
<dbReference type="SUPFAM" id="SSF51126">
    <property type="entry name" value="Pectin lyase-like"/>
    <property type="match status" value="2"/>
</dbReference>
<evidence type="ECO:0000256" key="1">
    <source>
        <dbReference type="SAM" id="SignalP"/>
    </source>
</evidence>
<name>A0A8S1ITT4_9CHLO</name>
<dbReference type="Pfam" id="PF13229">
    <property type="entry name" value="Beta_helix"/>
    <property type="match status" value="2"/>
</dbReference>
<feature type="signal peptide" evidence="1">
    <location>
        <begin position="1"/>
        <end position="25"/>
    </location>
</feature>
<dbReference type="Proteomes" id="UP000708148">
    <property type="component" value="Unassembled WGS sequence"/>
</dbReference>
<dbReference type="InterPro" id="IPR006626">
    <property type="entry name" value="PbH1"/>
</dbReference>
<proteinExistence type="predicted"/>
<dbReference type="AlphaFoldDB" id="A0A8S1ITT4"/>
<evidence type="ECO:0000259" key="2">
    <source>
        <dbReference type="Pfam" id="PF13229"/>
    </source>
</evidence>
<feature type="domain" description="Right handed beta helix" evidence="2">
    <location>
        <begin position="79"/>
        <end position="211"/>
    </location>
</feature>
<dbReference type="SMART" id="SM00710">
    <property type="entry name" value="PbH1"/>
    <property type="match status" value="5"/>
</dbReference>
<dbReference type="PANTHER" id="PTHR11319:SF35">
    <property type="entry name" value="OUTER MEMBRANE PROTEIN PMPC-RELATED"/>
    <property type="match status" value="1"/>
</dbReference>
<gene>
    <name evidence="3" type="ORF">OSTQU699_LOCUS3902</name>
</gene>
<evidence type="ECO:0000313" key="4">
    <source>
        <dbReference type="Proteomes" id="UP000708148"/>
    </source>
</evidence>
<evidence type="ECO:0000313" key="3">
    <source>
        <dbReference type="EMBL" id="CAD7698541.1"/>
    </source>
</evidence>
<feature type="chain" id="PRO_5035786593" description="Right handed beta helix domain-containing protein" evidence="1">
    <location>
        <begin position="26"/>
        <end position="559"/>
    </location>
</feature>
<feature type="domain" description="Right handed beta helix" evidence="2">
    <location>
        <begin position="366"/>
        <end position="511"/>
    </location>
</feature>
<dbReference type="PANTHER" id="PTHR11319">
    <property type="entry name" value="G PROTEIN-COUPLED RECEPTOR-RELATED"/>
    <property type="match status" value="1"/>
</dbReference>
<dbReference type="InterPro" id="IPR039448">
    <property type="entry name" value="Beta_helix"/>
</dbReference>
<dbReference type="InterPro" id="IPR011050">
    <property type="entry name" value="Pectin_lyase_fold/virulence"/>
</dbReference>
<protein>
    <recommendedName>
        <fullName evidence="2">Right handed beta helix domain-containing protein</fullName>
    </recommendedName>
</protein>
<keyword evidence="4" id="KW-1185">Reference proteome</keyword>
<dbReference type="InterPro" id="IPR012334">
    <property type="entry name" value="Pectin_lyas_fold"/>
</dbReference>
<comment type="caution">
    <text evidence="3">The sequence shown here is derived from an EMBL/GenBank/DDBJ whole genome shotgun (WGS) entry which is preliminary data.</text>
</comment>
<feature type="non-terminal residue" evidence="3">
    <location>
        <position position="559"/>
    </location>
</feature>
<dbReference type="EMBL" id="CAJHUC010000847">
    <property type="protein sequence ID" value="CAD7698541.1"/>
    <property type="molecule type" value="Genomic_DNA"/>
</dbReference>
<dbReference type="Gene3D" id="2.160.20.10">
    <property type="entry name" value="Single-stranded right-handed beta-helix, Pectin lyase-like"/>
    <property type="match status" value="1"/>
</dbReference>
<accession>A0A8S1ITT4</accession>